<organism evidence="2 3">
    <name type="scientific">Devosia oryzisoli</name>
    <dbReference type="NCBI Taxonomy" id="2774138"/>
    <lineage>
        <taxon>Bacteria</taxon>
        <taxon>Pseudomonadati</taxon>
        <taxon>Pseudomonadota</taxon>
        <taxon>Alphaproteobacteria</taxon>
        <taxon>Hyphomicrobiales</taxon>
        <taxon>Devosiaceae</taxon>
        <taxon>Devosia</taxon>
    </lineage>
</organism>
<accession>A0A927IT66</accession>
<dbReference type="InterPro" id="IPR021251">
    <property type="entry name" value="DUF2793"/>
</dbReference>
<dbReference type="Pfam" id="PF13884">
    <property type="entry name" value="Peptidase_S74"/>
    <property type="match status" value="1"/>
</dbReference>
<dbReference type="Proteomes" id="UP000654108">
    <property type="component" value="Unassembled WGS sequence"/>
</dbReference>
<sequence>MDHTARLDLPFIIGGQALKHITHNEALDRLDALVQPVVESTVLATPPTTPLPGEAYVVPAGAGGAWAGHGGELAAYQAGAWEFYDPARGWLVFDRDSGALKAFDGAAWTSIAAIGPGLEWLGINASADATNRLAVSAAATLLSHDGAGHQLKINKAEIGDTASVLFQTDWSGRAEMGLAGDDSWRLKVSTDGTGWTEALAVDAETVVVGGSLLPAADNAQALGSSTARWSAVWAATGTLQTSDARLKTGIAPSDLGLDFICALKPVRFRWRDGAAPGIQYGLLAHEVAEAAAALGAPEFGGHVPADPASPKAAAALRYDAFIAPLIGAVQELARRVAALEDGITS</sequence>
<proteinExistence type="predicted"/>
<comment type="caution">
    <text evidence="2">The sequence shown here is derived from an EMBL/GenBank/DDBJ whole genome shotgun (WGS) entry which is preliminary data.</text>
</comment>
<evidence type="ECO:0000259" key="1">
    <source>
        <dbReference type="PROSITE" id="PS51688"/>
    </source>
</evidence>
<dbReference type="InterPro" id="IPR044914">
    <property type="entry name" value="Endosialidase_C_dom_sf"/>
</dbReference>
<dbReference type="InterPro" id="IPR030392">
    <property type="entry name" value="S74_ICA"/>
</dbReference>
<evidence type="ECO:0000313" key="2">
    <source>
        <dbReference type="EMBL" id="MBD8066229.1"/>
    </source>
</evidence>
<dbReference type="AlphaFoldDB" id="A0A927IT66"/>
<feature type="domain" description="Peptidase S74" evidence="1">
    <location>
        <begin position="242"/>
        <end position="343"/>
    </location>
</feature>
<dbReference type="EMBL" id="JACYFU010000003">
    <property type="protein sequence ID" value="MBD8066229.1"/>
    <property type="molecule type" value="Genomic_DNA"/>
</dbReference>
<protein>
    <submittedName>
        <fullName evidence="2">DUF2793 domain-containing protein</fullName>
    </submittedName>
</protein>
<reference evidence="2" key="1">
    <citation type="submission" date="2020-09" db="EMBL/GenBank/DDBJ databases">
        <title>Genome seq and assembly of Devosia sp.</title>
        <authorList>
            <person name="Chhetri G."/>
        </authorList>
    </citation>
    <scope>NUCLEOTIDE SEQUENCE</scope>
    <source>
        <strain evidence="2">PTR5</strain>
    </source>
</reference>
<dbReference type="Gene3D" id="4.10.1090.10">
    <property type="entry name" value="Endosialidase, domain 4"/>
    <property type="match status" value="1"/>
</dbReference>
<dbReference type="Pfam" id="PF10983">
    <property type="entry name" value="DUF2793"/>
    <property type="match status" value="1"/>
</dbReference>
<dbReference type="RefSeq" id="WP_191775724.1">
    <property type="nucleotide sequence ID" value="NZ_JACYFU010000003.1"/>
</dbReference>
<keyword evidence="3" id="KW-1185">Reference proteome</keyword>
<evidence type="ECO:0000313" key="3">
    <source>
        <dbReference type="Proteomes" id="UP000654108"/>
    </source>
</evidence>
<dbReference type="PROSITE" id="PS51688">
    <property type="entry name" value="ICA"/>
    <property type="match status" value="1"/>
</dbReference>
<gene>
    <name evidence="2" type="ORF">IC608_12190</name>
</gene>
<name>A0A927IT66_9HYPH</name>